<sequence>MSTPAHPAPPAGPLWPQARPRPVATLIVEILLIALGLVGAVFLVAYVAGQMGAGATVVSGVVAMVPLAGVIAAIMWVDRWEPEPRWLLVAALAWGAGVSTAGAMVLNTAYASLVYAQSGDPLRADILSSVVSAPVVEEVLKGVGVLAIFLLRRKYFDGPVDGIVYAAVVAAGFAFTENILYFARTESAAELGMTFIMRGVMSPFAHVVFTSLTGIALGYASRATNRLAWLWMFPLGLAGAALLHAVWNASASLGAVYLILYFVFQVPLFVAGIVLVVWLRNDEKATIYHRLSEYAQAGWFAPHEIQMLTSLKGRRVARRWAASRGEGPKRAMKDFQKAATTLAYTRQRALSGRYDMGVRRDEHQLLNTVTQARAGFAG</sequence>
<protein>
    <submittedName>
        <fullName evidence="2">PrsW family intramembrane metalloprotease</fullName>
    </submittedName>
</protein>
<evidence type="ECO:0000256" key="1">
    <source>
        <dbReference type="SAM" id="Phobius"/>
    </source>
</evidence>
<feature type="transmembrane region" description="Helical" evidence="1">
    <location>
        <begin position="195"/>
        <end position="220"/>
    </location>
</feature>
<feature type="transmembrane region" description="Helical" evidence="1">
    <location>
        <begin position="53"/>
        <end position="74"/>
    </location>
</feature>
<feature type="transmembrane region" description="Helical" evidence="1">
    <location>
        <begin position="163"/>
        <end position="183"/>
    </location>
</feature>
<dbReference type="InterPro" id="IPR026898">
    <property type="entry name" value="PrsW"/>
</dbReference>
<dbReference type="RefSeq" id="WP_388008833.1">
    <property type="nucleotide sequence ID" value="NZ_JBHUEE010000008.1"/>
</dbReference>
<keyword evidence="2" id="KW-0645">Protease</keyword>
<keyword evidence="3" id="KW-1185">Reference proteome</keyword>
<proteinExistence type="predicted"/>
<keyword evidence="2" id="KW-0378">Hydrolase</keyword>
<feature type="transmembrane region" description="Helical" evidence="1">
    <location>
        <begin position="23"/>
        <end position="47"/>
    </location>
</feature>
<evidence type="ECO:0000313" key="3">
    <source>
        <dbReference type="Proteomes" id="UP001597277"/>
    </source>
</evidence>
<feature type="transmembrane region" description="Helical" evidence="1">
    <location>
        <begin position="86"/>
        <end position="106"/>
    </location>
</feature>
<dbReference type="PANTHER" id="PTHR36844">
    <property type="entry name" value="PROTEASE PRSW"/>
    <property type="match status" value="1"/>
</dbReference>
<dbReference type="Proteomes" id="UP001597277">
    <property type="component" value="Unassembled WGS sequence"/>
</dbReference>
<feature type="transmembrane region" description="Helical" evidence="1">
    <location>
        <begin position="259"/>
        <end position="279"/>
    </location>
</feature>
<keyword evidence="1" id="KW-0812">Transmembrane</keyword>
<keyword evidence="1" id="KW-0472">Membrane</keyword>
<evidence type="ECO:0000313" key="2">
    <source>
        <dbReference type="EMBL" id="MFD1719145.1"/>
    </source>
</evidence>
<accession>A0ABW4L6Q0</accession>
<comment type="caution">
    <text evidence="2">The sequence shown here is derived from an EMBL/GenBank/DDBJ whole genome shotgun (WGS) entry which is preliminary data.</text>
</comment>
<feature type="transmembrane region" description="Helical" evidence="1">
    <location>
        <begin position="227"/>
        <end position="247"/>
    </location>
</feature>
<keyword evidence="1" id="KW-1133">Transmembrane helix</keyword>
<dbReference type="EMBL" id="JBHUEE010000008">
    <property type="protein sequence ID" value="MFD1719145.1"/>
    <property type="molecule type" value="Genomic_DNA"/>
</dbReference>
<reference evidence="3" key="1">
    <citation type="journal article" date="2019" name="Int. J. Syst. Evol. Microbiol.">
        <title>The Global Catalogue of Microorganisms (GCM) 10K type strain sequencing project: providing services to taxonomists for standard genome sequencing and annotation.</title>
        <authorList>
            <consortium name="The Broad Institute Genomics Platform"/>
            <consortium name="The Broad Institute Genome Sequencing Center for Infectious Disease"/>
            <person name="Wu L."/>
            <person name="Ma J."/>
        </authorList>
    </citation>
    <scope>NUCLEOTIDE SEQUENCE [LARGE SCALE GENOMIC DNA]</scope>
    <source>
        <strain evidence="3">JCM 17130</strain>
    </source>
</reference>
<dbReference type="PANTHER" id="PTHR36844:SF1">
    <property type="entry name" value="PROTEASE PRSW"/>
    <property type="match status" value="1"/>
</dbReference>
<dbReference type="Pfam" id="PF13367">
    <property type="entry name" value="PrsW-protease"/>
    <property type="match status" value="1"/>
</dbReference>
<gene>
    <name evidence="2" type="ORF">ACFSE6_14985</name>
</gene>
<organism evidence="2 3">
    <name type="scientific">Georgenia deserti</name>
    <dbReference type="NCBI Taxonomy" id="2093781"/>
    <lineage>
        <taxon>Bacteria</taxon>
        <taxon>Bacillati</taxon>
        <taxon>Actinomycetota</taxon>
        <taxon>Actinomycetes</taxon>
        <taxon>Micrococcales</taxon>
        <taxon>Bogoriellaceae</taxon>
        <taxon>Georgenia</taxon>
    </lineage>
</organism>
<name>A0ABW4L6Q0_9MICO</name>
<dbReference type="GO" id="GO:0008237">
    <property type="term" value="F:metallopeptidase activity"/>
    <property type="evidence" value="ECO:0007669"/>
    <property type="project" value="UniProtKB-KW"/>
</dbReference>
<keyword evidence="2" id="KW-0482">Metalloprotease</keyword>